<organism evidence="1 2">
    <name type="scientific">Blattamonas nauphoetae</name>
    <dbReference type="NCBI Taxonomy" id="2049346"/>
    <lineage>
        <taxon>Eukaryota</taxon>
        <taxon>Metamonada</taxon>
        <taxon>Preaxostyla</taxon>
        <taxon>Oxymonadida</taxon>
        <taxon>Blattamonas</taxon>
    </lineage>
</organism>
<gene>
    <name evidence="1" type="ORF">BLNAU_5107</name>
</gene>
<keyword evidence="2" id="KW-1185">Reference proteome</keyword>
<proteinExistence type="predicted"/>
<evidence type="ECO:0000313" key="1">
    <source>
        <dbReference type="EMBL" id="KAK2959910.1"/>
    </source>
</evidence>
<reference evidence="1 2" key="1">
    <citation type="journal article" date="2022" name="bioRxiv">
        <title>Genomics of Preaxostyla Flagellates Illuminates Evolutionary Transitions and the Path Towards Mitochondrial Loss.</title>
        <authorList>
            <person name="Novak L.V.F."/>
            <person name="Treitli S.C."/>
            <person name="Pyrih J."/>
            <person name="Halakuc P."/>
            <person name="Pipaliya S.V."/>
            <person name="Vacek V."/>
            <person name="Brzon O."/>
            <person name="Soukal P."/>
            <person name="Eme L."/>
            <person name="Dacks J.B."/>
            <person name="Karnkowska A."/>
            <person name="Elias M."/>
            <person name="Hampl V."/>
        </authorList>
    </citation>
    <scope>NUCLEOTIDE SEQUENCE [LARGE SCALE GENOMIC DNA]</scope>
    <source>
        <strain evidence="1">NAU3</strain>
        <tissue evidence="1">Gut</tissue>
    </source>
</reference>
<accession>A0ABQ9Y839</accession>
<sequence>MSPSADYACSDCSAFLNWDEKELETECEKGVVFRSLVATVKLQPAFHDSLEAKAVKFLQYVVACTSESADAFLSIFGRTTPESLTNFVQCIGMLVSSPSKIIATTAMKIVGRLILYSSPKILHTLINADLIPQIIISLNPLSLSFAEAEDIHKYLIDIITKSIRLAALESLAYQGTNDDNELQTVHETILQK</sequence>
<comment type="caution">
    <text evidence="1">The sequence shown here is derived from an EMBL/GenBank/DDBJ whole genome shotgun (WGS) entry which is preliminary data.</text>
</comment>
<dbReference type="EMBL" id="JARBJD010000026">
    <property type="protein sequence ID" value="KAK2959910.1"/>
    <property type="molecule type" value="Genomic_DNA"/>
</dbReference>
<protein>
    <submittedName>
        <fullName evidence="1">Uncharacterized protein</fullName>
    </submittedName>
</protein>
<dbReference type="SUPFAM" id="SSF48371">
    <property type="entry name" value="ARM repeat"/>
    <property type="match status" value="1"/>
</dbReference>
<dbReference type="InterPro" id="IPR016024">
    <property type="entry name" value="ARM-type_fold"/>
</dbReference>
<name>A0ABQ9Y839_9EUKA</name>
<evidence type="ECO:0000313" key="2">
    <source>
        <dbReference type="Proteomes" id="UP001281761"/>
    </source>
</evidence>
<dbReference type="Proteomes" id="UP001281761">
    <property type="component" value="Unassembled WGS sequence"/>
</dbReference>